<name>A0A291T9U7_9FIRM</name>
<dbReference type="Proteomes" id="UP000223709">
    <property type="component" value="Chromosome"/>
</dbReference>
<gene>
    <name evidence="1" type="ORF">CRH10_06065</name>
</gene>
<reference evidence="1 2" key="1">
    <citation type="submission" date="2017-10" db="EMBL/GenBank/DDBJ databases">
        <title>Complete Genome Sequence of Faecalibacterium prausnitzii isolated from the gut of healthy adult Indian.</title>
        <authorList>
            <person name="Bag S."/>
            <person name="Ghosh T.S."/>
            <person name="Das B."/>
        </authorList>
    </citation>
    <scope>NUCLEOTIDE SEQUENCE [LARGE SCALE GENOMIC DNA]</scope>
    <source>
        <strain evidence="1 2">Indica</strain>
    </source>
</reference>
<dbReference type="EMBL" id="CP023819">
    <property type="protein sequence ID" value="ATL89888.1"/>
    <property type="molecule type" value="Genomic_DNA"/>
</dbReference>
<sequence length="100" mass="12460">MYRKWTKNDIEASKARFRRLYAKSPIEYRFLCGHDIQSEDDEDALDYYMIGVWLVQHRKYSDWSKEKSFDLADILEFMRVYRISIPRYIKRTRFYRKKLT</sequence>
<dbReference type="AlphaFoldDB" id="A0A291T9U7"/>
<organism evidence="1 2">
    <name type="scientific">Faecalibacterium prausnitzii</name>
    <dbReference type="NCBI Taxonomy" id="853"/>
    <lineage>
        <taxon>Bacteria</taxon>
        <taxon>Bacillati</taxon>
        <taxon>Bacillota</taxon>
        <taxon>Clostridia</taxon>
        <taxon>Eubacteriales</taxon>
        <taxon>Oscillospiraceae</taxon>
        <taxon>Faecalibacterium</taxon>
    </lineage>
</organism>
<protein>
    <submittedName>
        <fullName evidence="1">Chalcone synthase</fullName>
    </submittedName>
</protein>
<evidence type="ECO:0000313" key="1">
    <source>
        <dbReference type="EMBL" id="ATL89888.1"/>
    </source>
</evidence>
<evidence type="ECO:0000313" key="2">
    <source>
        <dbReference type="Proteomes" id="UP000223709"/>
    </source>
</evidence>
<proteinExistence type="predicted"/>
<accession>A0A291T9U7</accession>